<dbReference type="PRINTS" id="PR00344">
    <property type="entry name" value="BCTRLSENSOR"/>
</dbReference>
<feature type="domain" description="Response regulatory" evidence="4">
    <location>
        <begin position="8"/>
        <end position="122"/>
    </location>
</feature>
<dbReference type="OrthoDB" id="3369at2157"/>
<dbReference type="InterPro" id="IPR035965">
    <property type="entry name" value="PAS-like_dom_sf"/>
</dbReference>
<dbReference type="Gene3D" id="3.30.450.20">
    <property type="entry name" value="PAS domain"/>
    <property type="match status" value="1"/>
</dbReference>
<dbReference type="InterPro" id="IPR036890">
    <property type="entry name" value="HATPase_C_sf"/>
</dbReference>
<dbReference type="Pfam" id="PF02518">
    <property type="entry name" value="HATPase_c"/>
    <property type="match status" value="1"/>
</dbReference>
<reference evidence="6 7" key="1">
    <citation type="submission" date="2016-10" db="EMBL/GenBank/DDBJ databases">
        <authorList>
            <person name="de Groot N.N."/>
        </authorList>
    </citation>
    <scope>NUCLEOTIDE SEQUENCE [LARGE SCALE GENOMIC DNA]</scope>
    <source>
        <strain evidence="6 7">CDM_5</strain>
    </source>
</reference>
<dbReference type="RefSeq" id="WP_074796907.1">
    <property type="nucleotide sequence ID" value="NZ_FOAD01000019.1"/>
</dbReference>
<dbReference type="Proteomes" id="UP000183894">
    <property type="component" value="Unassembled WGS sequence"/>
</dbReference>
<name>A0A1H7VC63_HALLR</name>
<dbReference type="SMART" id="SM00091">
    <property type="entry name" value="PAS"/>
    <property type="match status" value="1"/>
</dbReference>
<dbReference type="InterPro" id="IPR004358">
    <property type="entry name" value="Sig_transdc_His_kin-like_C"/>
</dbReference>
<organism evidence="6 7">
    <name type="scientific">Haloferax larsenii</name>
    <dbReference type="NCBI Taxonomy" id="302484"/>
    <lineage>
        <taxon>Archaea</taxon>
        <taxon>Methanobacteriati</taxon>
        <taxon>Methanobacteriota</taxon>
        <taxon>Stenosarchaea group</taxon>
        <taxon>Halobacteria</taxon>
        <taxon>Halobacteriales</taxon>
        <taxon>Haloferacaceae</taxon>
        <taxon>Haloferax</taxon>
    </lineage>
</organism>
<evidence type="ECO:0000259" key="4">
    <source>
        <dbReference type="PROSITE" id="PS50110"/>
    </source>
</evidence>
<dbReference type="InterPro" id="IPR003594">
    <property type="entry name" value="HATPase_dom"/>
</dbReference>
<feature type="modified residue" description="4-aspartylphosphate" evidence="2">
    <location>
        <position position="58"/>
    </location>
</feature>
<dbReference type="InterPro" id="IPR011006">
    <property type="entry name" value="CheY-like_superfamily"/>
</dbReference>
<gene>
    <name evidence="6" type="ORF">SAMN04488691_11915</name>
</gene>
<accession>A0A1H7VC63</accession>
<dbReference type="PROSITE" id="PS50110">
    <property type="entry name" value="RESPONSE_REGULATORY"/>
    <property type="match status" value="1"/>
</dbReference>
<evidence type="ECO:0000259" key="5">
    <source>
        <dbReference type="PROSITE" id="PS50112"/>
    </source>
</evidence>
<dbReference type="CDD" id="cd00130">
    <property type="entry name" value="PAS"/>
    <property type="match status" value="1"/>
</dbReference>
<dbReference type="InterPro" id="IPR000014">
    <property type="entry name" value="PAS"/>
</dbReference>
<dbReference type="SMART" id="SM00448">
    <property type="entry name" value="REC"/>
    <property type="match status" value="1"/>
</dbReference>
<dbReference type="EMBL" id="FOAD01000019">
    <property type="protein sequence ID" value="SEM06505.1"/>
    <property type="molecule type" value="Genomic_DNA"/>
</dbReference>
<dbReference type="PROSITE" id="PS50109">
    <property type="entry name" value="HIS_KIN"/>
    <property type="match status" value="1"/>
</dbReference>
<keyword evidence="1 2" id="KW-0597">Phosphoprotein</keyword>
<dbReference type="Gene3D" id="3.30.565.10">
    <property type="entry name" value="Histidine kinase-like ATPase, C-terminal domain"/>
    <property type="match status" value="1"/>
</dbReference>
<evidence type="ECO:0000256" key="2">
    <source>
        <dbReference type="PROSITE-ProRule" id="PRU00169"/>
    </source>
</evidence>
<dbReference type="Pfam" id="PF00072">
    <property type="entry name" value="Response_reg"/>
    <property type="match status" value="1"/>
</dbReference>
<dbReference type="SMART" id="SM00387">
    <property type="entry name" value="HATPase_c"/>
    <property type="match status" value="1"/>
</dbReference>
<dbReference type="InterPro" id="IPR005467">
    <property type="entry name" value="His_kinase_dom"/>
</dbReference>
<feature type="domain" description="Histidine kinase" evidence="3">
    <location>
        <begin position="262"/>
        <end position="469"/>
    </location>
</feature>
<dbReference type="GO" id="GO:0000155">
    <property type="term" value="F:phosphorelay sensor kinase activity"/>
    <property type="evidence" value="ECO:0007669"/>
    <property type="project" value="TreeGrafter"/>
</dbReference>
<protein>
    <submittedName>
        <fullName evidence="6">PAS domain S-box-containing protein</fullName>
    </submittedName>
</protein>
<dbReference type="PANTHER" id="PTHR43547">
    <property type="entry name" value="TWO-COMPONENT HISTIDINE KINASE"/>
    <property type="match status" value="1"/>
</dbReference>
<dbReference type="Pfam" id="PF08448">
    <property type="entry name" value="PAS_4"/>
    <property type="match status" value="1"/>
</dbReference>
<evidence type="ECO:0000259" key="3">
    <source>
        <dbReference type="PROSITE" id="PS50109"/>
    </source>
</evidence>
<dbReference type="PANTHER" id="PTHR43547:SF2">
    <property type="entry name" value="HYBRID SIGNAL TRANSDUCTION HISTIDINE KINASE C"/>
    <property type="match status" value="1"/>
</dbReference>
<sequence>MSRDDSLSILIVDDSAFFVSLLADKLESNYGMTTTMATNAGEAMLELNRKPVDCIVSDFRMPETDGLELYEMVDEQYDIPFILLTGEGGEEIASRAIRMGIDEYLMKQAVREDEPLELLVNRIRNVVEQRRTQRKYERLVDNSPDEIGQISVTGKILAANETMATAFGVSQDELVGKQLSEFIPDDVAATRLKQSKRAITAGSAVTFQDSIGVRHFHNIAVPLSTAGEVDSVQLVTREITLQKRNEQELEQKTEKLTMINRIVRHDINNDVQLLMGWADIIRDHVDEAGMATVDRIDDTSSHIAELTAIARDFVESLEDDTEIDLEFVNLGRTIKSEVDKKRTAYEDATFVVDELPVMRVRANELLTSVFGNILSNAIRHNDSDEPEVHVDFHETESDIVVEVADNGPGVPDDRKEDIFGKGRMGPKSPGTGVGLHLVYTLVNQYGGDVWVEDNEPRGSIFVVKLPKPTN</sequence>
<dbReference type="AlphaFoldDB" id="A0A1H7VC63"/>
<dbReference type="CDD" id="cd00156">
    <property type="entry name" value="REC"/>
    <property type="match status" value="1"/>
</dbReference>
<evidence type="ECO:0000256" key="1">
    <source>
        <dbReference type="ARBA" id="ARBA00022553"/>
    </source>
</evidence>
<evidence type="ECO:0000313" key="6">
    <source>
        <dbReference type="EMBL" id="SEM06505.1"/>
    </source>
</evidence>
<dbReference type="PROSITE" id="PS50112">
    <property type="entry name" value="PAS"/>
    <property type="match status" value="1"/>
</dbReference>
<dbReference type="InterPro" id="IPR013656">
    <property type="entry name" value="PAS_4"/>
</dbReference>
<dbReference type="InterPro" id="IPR001789">
    <property type="entry name" value="Sig_transdc_resp-reg_receiver"/>
</dbReference>
<dbReference type="SUPFAM" id="SSF52172">
    <property type="entry name" value="CheY-like"/>
    <property type="match status" value="1"/>
</dbReference>
<dbReference type="SUPFAM" id="SSF55785">
    <property type="entry name" value="PYP-like sensor domain (PAS domain)"/>
    <property type="match status" value="1"/>
</dbReference>
<dbReference type="NCBIfam" id="TIGR00229">
    <property type="entry name" value="sensory_box"/>
    <property type="match status" value="1"/>
</dbReference>
<evidence type="ECO:0000313" key="7">
    <source>
        <dbReference type="Proteomes" id="UP000183894"/>
    </source>
</evidence>
<proteinExistence type="predicted"/>
<dbReference type="Gene3D" id="3.40.50.2300">
    <property type="match status" value="1"/>
</dbReference>
<feature type="domain" description="PAS" evidence="5">
    <location>
        <begin position="132"/>
        <end position="202"/>
    </location>
</feature>
<dbReference type="SUPFAM" id="SSF55874">
    <property type="entry name" value="ATPase domain of HSP90 chaperone/DNA topoisomerase II/histidine kinase"/>
    <property type="match status" value="1"/>
</dbReference>